<reference evidence="1 2" key="1">
    <citation type="submission" date="2024-04" db="EMBL/GenBank/DDBJ databases">
        <title>Tritrichomonas musculus Genome.</title>
        <authorList>
            <person name="Alves-Ferreira E."/>
            <person name="Grigg M."/>
            <person name="Lorenzi H."/>
            <person name="Galac M."/>
        </authorList>
    </citation>
    <scope>NUCLEOTIDE SEQUENCE [LARGE SCALE GENOMIC DNA]</scope>
    <source>
        <strain evidence="1 2">EAF2021</strain>
    </source>
</reference>
<gene>
    <name evidence="1" type="ORF">M9Y10_021710</name>
</gene>
<protein>
    <recommendedName>
        <fullName evidence="3">Exportin-1 C-terminal domain-containing protein</fullName>
    </recommendedName>
</protein>
<name>A0ABR2KQI5_9EUKA</name>
<keyword evidence="2" id="KW-1185">Reference proteome</keyword>
<dbReference type="SUPFAM" id="SSF48371">
    <property type="entry name" value="ARM repeat"/>
    <property type="match status" value="1"/>
</dbReference>
<dbReference type="Proteomes" id="UP001470230">
    <property type="component" value="Unassembled WGS sequence"/>
</dbReference>
<dbReference type="InterPro" id="IPR016024">
    <property type="entry name" value="ARM-type_fold"/>
</dbReference>
<proteinExistence type="predicted"/>
<evidence type="ECO:0000313" key="2">
    <source>
        <dbReference type="Proteomes" id="UP001470230"/>
    </source>
</evidence>
<evidence type="ECO:0008006" key="3">
    <source>
        <dbReference type="Google" id="ProtNLM"/>
    </source>
</evidence>
<comment type="caution">
    <text evidence="1">The sequence shown here is derived from an EMBL/GenBank/DDBJ whole genome shotgun (WGS) entry which is preliminary data.</text>
</comment>
<organism evidence="1 2">
    <name type="scientific">Tritrichomonas musculus</name>
    <dbReference type="NCBI Taxonomy" id="1915356"/>
    <lineage>
        <taxon>Eukaryota</taxon>
        <taxon>Metamonada</taxon>
        <taxon>Parabasalia</taxon>
        <taxon>Tritrichomonadida</taxon>
        <taxon>Tritrichomonadidae</taxon>
        <taxon>Tritrichomonas</taxon>
    </lineage>
</organism>
<accession>A0ABR2KQI5</accession>
<evidence type="ECO:0000313" key="1">
    <source>
        <dbReference type="EMBL" id="KAK8893293.1"/>
    </source>
</evidence>
<sequence length="860" mass="100765">MKIEEFLVNLKIACSPERQLETNNKESCAHLAMRMILEDKDTVFIIINILQNTENFTEDIIFLTLSIFRLLVKKINFDIYSFETLDLFSLAFLHFITKFIEHGSIFSQAIVSIAKIANFNYKFILPLEQLAFEELCKYDNRTYEFAINTIIYLIQFYQYHVSDKNIQKDFYNRIQDSCIPTFSPDFENYHISSKVIAIYKTLDLYSFDLFYQDHKILDIFLFLLQNLENMHINDSTLKYIKNIMKFLTFLIDNCRNKLDNKEERRNIYNEYILKILQILPQICFYLSKISLQSNFTVNYLKGQSLFFIINNFASFRKMDLYDSYFDILLNIIGSFSQLSEDDIYDFDNNILNFYNTAFVIEKNCNSNARSNSVILLDLMCQDQNIKYINHAMEVFLQIQPKEEIFFLLSNITQYVSNDQVKEAVHQYISNLLNSFQSFPLYIQFTFIFFAARFIFVLSKEEAEKLLQVASLYIGEAKKDQATPVSCFFFTIASEIIYNFMQQYNCLPNEVIKPFIELHSLSYSVNAVQAVDLIFEKYPKKFEIYQNYVIAESLKSIEEIISNETEFSLSINDSDVVETNFKSLINQASHPNLNFPTKQICDFCDRLSLIDDFQVFIPQISNIYLQIIQVKANDYGVAAQSAINLFSNSMFFYYDEDIVKPILSYISENLIEFLNSGVQQSLLETTIKNINNQIDSSLAHDDQSLKDINACTTLLSRLIQALRDSITPEMISSIYQLIMNLKNFRNDLATHFIIYEILASLTLVGKGQNMQDFIDDWIKLCSTGVIQHDYYRQLHFIALKIISETFPNRSIELLAILNGLESDTLESDDFDTNYFENHFTFLYDYESFKAPFQFLLADQFV</sequence>
<dbReference type="EMBL" id="JAPFFF010000003">
    <property type="protein sequence ID" value="KAK8893293.1"/>
    <property type="molecule type" value="Genomic_DNA"/>
</dbReference>